<proteinExistence type="inferred from homology"/>
<dbReference type="Proteomes" id="UP000183815">
    <property type="component" value="Unassembled WGS sequence"/>
</dbReference>
<dbReference type="GO" id="GO:0016020">
    <property type="term" value="C:membrane"/>
    <property type="evidence" value="ECO:0007669"/>
    <property type="project" value="UniProtKB-SubCell"/>
</dbReference>
<sequence length="249" mass="28438">MLLIYTSKRDSNIILYTNVDFALTALQCVVFLEKNKPMSVLKDSLIPYIPQGWQTDLFEPVVTQFLIWSAIVGVLVLGWMFYAFFRYTDDGEIPEDAPQAGVFPAERGSNRVELIWTVGPLILVTWLTYISLAPLDYYWDIPDDDDTIVVQVTAQQWFWTFTYEDGTSTINELYVPANTEVVLEFKALDVIHSFYIIELGVKEDIPPNVDTEAWFDSGLLEPGNYLIQCTEYCGEDHSNMLATLIVAEE</sequence>
<evidence type="ECO:0000313" key="15">
    <source>
        <dbReference type="Proteomes" id="UP000183815"/>
    </source>
</evidence>
<keyword evidence="10" id="KW-0186">Copper</keyword>
<dbReference type="SUPFAM" id="SSF81464">
    <property type="entry name" value="Cytochrome c oxidase subunit II-like, transmembrane region"/>
    <property type="match status" value="1"/>
</dbReference>
<dbReference type="PROSITE" id="PS00078">
    <property type="entry name" value="COX2"/>
    <property type="match status" value="1"/>
</dbReference>
<dbReference type="EC" id="7.1.1.9" evidence="3"/>
<evidence type="ECO:0000259" key="13">
    <source>
        <dbReference type="PROSITE" id="PS50857"/>
    </source>
</evidence>
<feature type="transmembrane region" description="Helical" evidence="12">
    <location>
        <begin position="114"/>
        <end position="132"/>
    </location>
</feature>
<dbReference type="PANTHER" id="PTHR22888">
    <property type="entry name" value="CYTOCHROME C OXIDASE, SUBUNIT II"/>
    <property type="match status" value="1"/>
</dbReference>
<dbReference type="GO" id="GO:0004129">
    <property type="term" value="F:cytochrome-c oxidase activity"/>
    <property type="evidence" value="ECO:0007669"/>
    <property type="project" value="UniProtKB-EC"/>
</dbReference>
<dbReference type="PANTHER" id="PTHR22888:SF9">
    <property type="entry name" value="CYTOCHROME C OXIDASE SUBUNIT 2"/>
    <property type="match status" value="1"/>
</dbReference>
<dbReference type="Gene3D" id="2.60.40.420">
    <property type="entry name" value="Cupredoxins - blue copper proteins"/>
    <property type="match status" value="1"/>
</dbReference>
<gene>
    <name evidence="14" type="ORF">BEU04_02705</name>
</gene>
<keyword evidence="7" id="KW-1278">Translocase</keyword>
<dbReference type="InterPro" id="IPR036257">
    <property type="entry name" value="Cyt_c_oxidase_su2_TM_sf"/>
</dbReference>
<organism evidence="14 15">
    <name type="scientific">Marine Group III euryarchaeote CG-Bathy1</name>
    <dbReference type="NCBI Taxonomy" id="1889001"/>
    <lineage>
        <taxon>Archaea</taxon>
        <taxon>Methanobacteriati</taxon>
        <taxon>Thermoplasmatota</taxon>
        <taxon>Thermoplasmata</taxon>
        <taxon>Candidatus Thermoprofundales</taxon>
    </lineage>
</organism>
<comment type="caution">
    <text evidence="14">The sequence shown here is derived from an EMBL/GenBank/DDBJ whole genome shotgun (WGS) entry which is preliminary data.</text>
</comment>
<evidence type="ECO:0000313" key="14">
    <source>
        <dbReference type="EMBL" id="OIR14801.1"/>
    </source>
</evidence>
<feature type="transmembrane region" description="Helical" evidence="12">
    <location>
        <begin position="65"/>
        <end position="85"/>
    </location>
</feature>
<dbReference type="AlphaFoldDB" id="A0A1J5T1R0"/>
<evidence type="ECO:0000256" key="5">
    <source>
        <dbReference type="ARBA" id="ARBA00022692"/>
    </source>
</evidence>
<keyword evidence="9 12" id="KW-1133">Transmembrane helix</keyword>
<dbReference type="InterPro" id="IPR001505">
    <property type="entry name" value="Copper_CuA"/>
</dbReference>
<keyword evidence="4" id="KW-0813">Transport</keyword>
<feature type="domain" description="Cytochrome oxidase subunit II copper A binding" evidence="13">
    <location>
        <begin position="145"/>
        <end position="249"/>
    </location>
</feature>
<comment type="similarity">
    <text evidence="2">Belongs to the cytochrome c oxidase subunit 2 family.</text>
</comment>
<evidence type="ECO:0000256" key="9">
    <source>
        <dbReference type="ARBA" id="ARBA00022989"/>
    </source>
</evidence>
<evidence type="ECO:0000256" key="2">
    <source>
        <dbReference type="ARBA" id="ARBA00007866"/>
    </source>
</evidence>
<keyword evidence="6" id="KW-0479">Metal-binding</keyword>
<accession>A0A1J5T1R0</accession>
<evidence type="ECO:0000256" key="12">
    <source>
        <dbReference type="SAM" id="Phobius"/>
    </source>
</evidence>
<dbReference type="InterPro" id="IPR002429">
    <property type="entry name" value="CcO_II-like_C"/>
</dbReference>
<dbReference type="PROSITE" id="PS50857">
    <property type="entry name" value="COX2_CUA"/>
    <property type="match status" value="1"/>
</dbReference>
<keyword evidence="8" id="KW-0249">Electron transport</keyword>
<evidence type="ECO:0000256" key="7">
    <source>
        <dbReference type="ARBA" id="ARBA00022967"/>
    </source>
</evidence>
<name>A0A1J5T1R0_9ARCH</name>
<protein>
    <recommendedName>
        <fullName evidence="3">cytochrome-c oxidase</fullName>
        <ecNumber evidence="3">7.1.1.9</ecNumber>
    </recommendedName>
</protein>
<evidence type="ECO:0000256" key="3">
    <source>
        <dbReference type="ARBA" id="ARBA00012949"/>
    </source>
</evidence>
<evidence type="ECO:0000256" key="4">
    <source>
        <dbReference type="ARBA" id="ARBA00022448"/>
    </source>
</evidence>
<dbReference type="GO" id="GO:0042773">
    <property type="term" value="P:ATP synthesis coupled electron transport"/>
    <property type="evidence" value="ECO:0007669"/>
    <property type="project" value="TreeGrafter"/>
</dbReference>
<dbReference type="Pfam" id="PF00116">
    <property type="entry name" value="COX2"/>
    <property type="match status" value="1"/>
</dbReference>
<evidence type="ECO:0000256" key="8">
    <source>
        <dbReference type="ARBA" id="ARBA00022982"/>
    </source>
</evidence>
<comment type="subcellular location">
    <subcellularLocation>
        <location evidence="1">Membrane</location>
        <topology evidence="1">Multi-pass membrane protein</topology>
    </subcellularLocation>
</comment>
<dbReference type="GO" id="GO:0005507">
    <property type="term" value="F:copper ion binding"/>
    <property type="evidence" value="ECO:0007669"/>
    <property type="project" value="InterPro"/>
</dbReference>
<evidence type="ECO:0000256" key="11">
    <source>
        <dbReference type="ARBA" id="ARBA00023136"/>
    </source>
</evidence>
<reference evidence="14 15" key="1">
    <citation type="submission" date="2016-08" db="EMBL/GenBank/DDBJ databases">
        <title>New Insights into Marine Group III Euryarchaeota, from dark to light.</title>
        <authorList>
            <person name="Haro-Moreno J.M."/>
            <person name="Rodriguez-Valera F."/>
            <person name="Lopez-Garcia P."/>
            <person name="Moreira D."/>
            <person name="Martin-Cuadrado A.B."/>
        </authorList>
    </citation>
    <scope>NUCLEOTIDE SEQUENCE [LARGE SCALE GENOMIC DNA]</scope>
    <source>
        <strain evidence="14">CG-Bathy1</strain>
    </source>
</reference>
<evidence type="ECO:0000256" key="6">
    <source>
        <dbReference type="ARBA" id="ARBA00022723"/>
    </source>
</evidence>
<evidence type="ECO:0000256" key="10">
    <source>
        <dbReference type="ARBA" id="ARBA00023008"/>
    </source>
</evidence>
<dbReference type="InterPro" id="IPR045187">
    <property type="entry name" value="CcO_II"/>
</dbReference>
<dbReference type="EMBL" id="MIYU01000018">
    <property type="protein sequence ID" value="OIR14801.1"/>
    <property type="molecule type" value="Genomic_DNA"/>
</dbReference>
<dbReference type="Gene3D" id="1.10.287.90">
    <property type="match status" value="1"/>
</dbReference>
<dbReference type="InterPro" id="IPR008972">
    <property type="entry name" value="Cupredoxin"/>
</dbReference>
<feature type="transmembrane region" description="Helical" evidence="12">
    <location>
        <begin position="12"/>
        <end position="32"/>
    </location>
</feature>
<keyword evidence="5 12" id="KW-0812">Transmembrane</keyword>
<dbReference type="SUPFAM" id="SSF49503">
    <property type="entry name" value="Cupredoxins"/>
    <property type="match status" value="1"/>
</dbReference>
<evidence type="ECO:0000256" key="1">
    <source>
        <dbReference type="ARBA" id="ARBA00004141"/>
    </source>
</evidence>
<keyword evidence="11 12" id="KW-0472">Membrane</keyword>